<dbReference type="SUPFAM" id="SSF51735">
    <property type="entry name" value="NAD(P)-binding Rossmann-fold domains"/>
    <property type="match status" value="1"/>
</dbReference>
<protein>
    <submittedName>
        <fullName evidence="3">NAD(P)-dependent dehydrogenase (Short-subunit alcohol dehydrogenase family)</fullName>
    </submittedName>
</protein>
<proteinExistence type="inferred from homology"/>
<evidence type="ECO:0000256" key="2">
    <source>
        <dbReference type="ARBA" id="ARBA00023002"/>
    </source>
</evidence>
<organism evidence="3 4">
    <name type="scientific">Pseudoteredinibacter isoporae</name>
    <dbReference type="NCBI Taxonomy" id="570281"/>
    <lineage>
        <taxon>Bacteria</taxon>
        <taxon>Pseudomonadati</taxon>
        <taxon>Pseudomonadota</taxon>
        <taxon>Gammaproteobacteria</taxon>
        <taxon>Cellvibrionales</taxon>
        <taxon>Cellvibrionaceae</taxon>
        <taxon>Pseudoteredinibacter</taxon>
    </lineage>
</organism>
<dbReference type="Gene3D" id="3.40.50.720">
    <property type="entry name" value="NAD(P)-binding Rossmann-like Domain"/>
    <property type="match status" value="1"/>
</dbReference>
<dbReference type="Proteomes" id="UP000528457">
    <property type="component" value="Unassembled WGS sequence"/>
</dbReference>
<accession>A0A7X0MYL3</accession>
<dbReference type="GO" id="GO:0048038">
    <property type="term" value="F:quinone binding"/>
    <property type="evidence" value="ECO:0007669"/>
    <property type="project" value="TreeGrafter"/>
</dbReference>
<dbReference type="RefSeq" id="WP_166846618.1">
    <property type="nucleotide sequence ID" value="NZ_JAAONY010000002.1"/>
</dbReference>
<dbReference type="PANTHER" id="PTHR42760">
    <property type="entry name" value="SHORT-CHAIN DEHYDROGENASES/REDUCTASES FAMILY MEMBER"/>
    <property type="match status" value="1"/>
</dbReference>
<sequence>MDSLLDFRGKVAIITGAASGFGALLAKGLHERGAQLVLGDINLPGLDKASAEYGDKAVLLQCDVSKEEDCEALVKAALEKFGRLDIAVNNAGVGHEMLATHEQQGDIFDRQYEVNLKSVMIGMKHQIPAMFKEGGSILNVSSMAGIGGAPKLAPYAAVKHGVIGLTKTAAVEYAKQNIRVNAICPFFSPTNIGAGMLKEDGVEDMLVRGCPMKRYGTVQEMVNAMMLILSPGNSYMTGQAIAVDGAVSAI</sequence>
<dbReference type="PANTHER" id="PTHR42760:SF133">
    <property type="entry name" value="3-OXOACYL-[ACYL-CARRIER-PROTEIN] REDUCTASE"/>
    <property type="match status" value="1"/>
</dbReference>
<evidence type="ECO:0000256" key="1">
    <source>
        <dbReference type="ARBA" id="ARBA00006484"/>
    </source>
</evidence>
<dbReference type="AlphaFoldDB" id="A0A7X0MYL3"/>
<dbReference type="InterPro" id="IPR036291">
    <property type="entry name" value="NAD(P)-bd_dom_sf"/>
</dbReference>
<name>A0A7X0MYL3_9GAMM</name>
<comment type="caution">
    <text evidence="3">The sequence shown here is derived from an EMBL/GenBank/DDBJ whole genome shotgun (WGS) entry which is preliminary data.</text>
</comment>
<dbReference type="EMBL" id="JACHHT010000002">
    <property type="protein sequence ID" value="MBB6522152.1"/>
    <property type="molecule type" value="Genomic_DNA"/>
</dbReference>
<reference evidence="3 4" key="1">
    <citation type="submission" date="2020-08" db="EMBL/GenBank/DDBJ databases">
        <title>Genomic Encyclopedia of Type Strains, Phase IV (KMG-IV): sequencing the most valuable type-strain genomes for metagenomic binning, comparative biology and taxonomic classification.</title>
        <authorList>
            <person name="Goeker M."/>
        </authorList>
    </citation>
    <scope>NUCLEOTIDE SEQUENCE [LARGE SCALE GENOMIC DNA]</scope>
    <source>
        <strain evidence="3 4">DSM 22368</strain>
    </source>
</reference>
<dbReference type="Pfam" id="PF13561">
    <property type="entry name" value="adh_short_C2"/>
    <property type="match status" value="1"/>
</dbReference>
<keyword evidence="2" id="KW-0560">Oxidoreductase</keyword>
<evidence type="ECO:0000313" key="3">
    <source>
        <dbReference type="EMBL" id="MBB6522152.1"/>
    </source>
</evidence>
<dbReference type="GO" id="GO:0016616">
    <property type="term" value="F:oxidoreductase activity, acting on the CH-OH group of donors, NAD or NADP as acceptor"/>
    <property type="evidence" value="ECO:0007669"/>
    <property type="project" value="TreeGrafter"/>
</dbReference>
<dbReference type="InParanoid" id="A0A7X0MYL3"/>
<dbReference type="FunFam" id="3.40.50.720:FF:000084">
    <property type="entry name" value="Short-chain dehydrogenase reductase"/>
    <property type="match status" value="1"/>
</dbReference>
<dbReference type="PRINTS" id="PR00080">
    <property type="entry name" value="SDRFAMILY"/>
</dbReference>
<dbReference type="PRINTS" id="PR00081">
    <property type="entry name" value="GDHRDH"/>
</dbReference>
<dbReference type="GO" id="GO:0006633">
    <property type="term" value="P:fatty acid biosynthetic process"/>
    <property type="evidence" value="ECO:0007669"/>
    <property type="project" value="TreeGrafter"/>
</dbReference>
<evidence type="ECO:0000313" key="4">
    <source>
        <dbReference type="Proteomes" id="UP000528457"/>
    </source>
</evidence>
<dbReference type="InterPro" id="IPR002347">
    <property type="entry name" value="SDR_fam"/>
</dbReference>
<comment type="similarity">
    <text evidence="1">Belongs to the short-chain dehydrogenases/reductases (SDR) family.</text>
</comment>
<keyword evidence="4" id="KW-1185">Reference proteome</keyword>
<dbReference type="CDD" id="cd05233">
    <property type="entry name" value="SDR_c"/>
    <property type="match status" value="1"/>
</dbReference>
<gene>
    <name evidence="3" type="ORF">HNR48_002437</name>
</gene>
<dbReference type="NCBIfam" id="NF005559">
    <property type="entry name" value="PRK07231.1"/>
    <property type="match status" value="1"/>
</dbReference>